<organism evidence="2 3">
    <name type="scientific">Corynebacterium mustelae</name>
    <dbReference type="NCBI Taxonomy" id="571915"/>
    <lineage>
        <taxon>Bacteria</taxon>
        <taxon>Bacillati</taxon>
        <taxon>Actinomycetota</taxon>
        <taxon>Actinomycetes</taxon>
        <taxon>Mycobacteriales</taxon>
        <taxon>Corynebacteriaceae</taxon>
        <taxon>Corynebacterium</taxon>
    </lineage>
</organism>
<evidence type="ECO:0000313" key="2">
    <source>
        <dbReference type="EMBL" id="AKK04428.1"/>
    </source>
</evidence>
<protein>
    <submittedName>
        <fullName evidence="2">Uncharacterized protein</fullName>
    </submittedName>
</protein>
<keyword evidence="3" id="KW-1185">Reference proteome</keyword>
<feature type="transmembrane region" description="Helical" evidence="1">
    <location>
        <begin position="7"/>
        <end position="29"/>
    </location>
</feature>
<dbReference type="PATRIC" id="fig|571915.4.peg.73"/>
<gene>
    <name evidence="2" type="ORF">CMUST_00355</name>
</gene>
<accession>A0A0G3GY08</accession>
<dbReference type="AlphaFoldDB" id="A0A0G3GY08"/>
<dbReference type="KEGG" id="cmv:CMUST_00355"/>
<feature type="transmembrane region" description="Helical" evidence="1">
    <location>
        <begin position="65"/>
        <end position="84"/>
    </location>
</feature>
<reference evidence="2 3" key="1">
    <citation type="journal article" date="2015" name="Genome Announc.">
        <title>Complete Genome Sequence of the Type Strain Corynebacterium mustelae DSM 45274, Isolated from Various Tissues of a Male Ferret with Lethal Sepsis.</title>
        <authorList>
            <person name="Ruckert C."/>
            <person name="Eimer J."/>
            <person name="Winkler A."/>
            <person name="Tauch A."/>
        </authorList>
    </citation>
    <scope>NUCLEOTIDE SEQUENCE [LARGE SCALE GENOMIC DNA]</scope>
    <source>
        <strain evidence="2 3">DSM 45274</strain>
    </source>
</reference>
<evidence type="ECO:0000313" key="3">
    <source>
        <dbReference type="Proteomes" id="UP000035199"/>
    </source>
</evidence>
<reference evidence="3" key="2">
    <citation type="submission" date="2015-05" db="EMBL/GenBank/DDBJ databases">
        <title>Complete genome sequence of Corynebacterium mustelae DSM 45274, isolated from various tissues of a male ferret with lethal sepsis.</title>
        <authorList>
            <person name="Ruckert C."/>
            <person name="Albersmeier A."/>
            <person name="Winkler A."/>
            <person name="Tauch A."/>
        </authorList>
    </citation>
    <scope>NUCLEOTIDE SEQUENCE [LARGE SCALE GENOMIC DNA]</scope>
    <source>
        <strain evidence="3">DSM 45274</strain>
    </source>
</reference>
<keyword evidence="1" id="KW-0812">Transmembrane</keyword>
<feature type="transmembrane region" description="Helical" evidence="1">
    <location>
        <begin position="35"/>
        <end position="58"/>
    </location>
</feature>
<name>A0A0G3GY08_9CORY</name>
<sequence>MAGRTRPAQFFLCISLAVSFFAFLVPVLFTELFPGTVAGFVVVTLPLGLIATALGYWARSINAMWFGLVAGLSPVFFGWLYFILGVSQ</sequence>
<evidence type="ECO:0000256" key="1">
    <source>
        <dbReference type="SAM" id="Phobius"/>
    </source>
</evidence>
<dbReference type="STRING" id="571915.CMUST_00355"/>
<proteinExistence type="predicted"/>
<dbReference type="RefSeq" id="WP_158408173.1">
    <property type="nucleotide sequence ID" value="NZ_CP011542.1"/>
</dbReference>
<dbReference type="Proteomes" id="UP000035199">
    <property type="component" value="Chromosome"/>
</dbReference>
<dbReference type="EMBL" id="CP011542">
    <property type="protein sequence ID" value="AKK04428.1"/>
    <property type="molecule type" value="Genomic_DNA"/>
</dbReference>
<keyword evidence="1" id="KW-1133">Transmembrane helix</keyword>
<keyword evidence="1" id="KW-0472">Membrane</keyword>